<dbReference type="Pfam" id="PF20152">
    <property type="entry name" value="DUF6534"/>
    <property type="match status" value="1"/>
</dbReference>
<feature type="transmembrane region" description="Helical" evidence="1">
    <location>
        <begin position="127"/>
        <end position="148"/>
    </location>
</feature>
<organism evidence="3 4">
    <name type="scientific">Marasmius oreades</name>
    <name type="common">fairy-ring Marasmius</name>
    <dbReference type="NCBI Taxonomy" id="181124"/>
    <lineage>
        <taxon>Eukaryota</taxon>
        <taxon>Fungi</taxon>
        <taxon>Dikarya</taxon>
        <taxon>Basidiomycota</taxon>
        <taxon>Agaricomycotina</taxon>
        <taxon>Agaricomycetes</taxon>
        <taxon>Agaricomycetidae</taxon>
        <taxon>Agaricales</taxon>
        <taxon>Marasmiineae</taxon>
        <taxon>Marasmiaceae</taxon>
        <taxon>Marasmius</taxon>
    </lineage>
</organism>
<feature type="transmembrane region" description="Helical" evidence="1">
    <location>
        <begin position="57"/>
        <end position="79"/>
    </location>
</feature>
<feature type="domain" description="DUF6534" evidence="2">
    <location>
        <begin position="174"/>
        <end position="261"/>
    </location>
</feature>
<feature type="transmembrane region" description="Helical" evidence="1">
    <location>
        <begin position="13"/>
        <end position="37"/>
    </location>
</feature>
<accession>A0A9P7UPN9</accession>
<evidence type="ECO:0000256" key="1">
    <source>
        <dbReference type="SAM" id="Phobius"/>
    </source>
</evidence>
<evidence type="ECO:0000313" key="4">
    <source>
        <dbReference type="Proteomes" id="UP001049176"/>
    </source>
</evidence>
<feature type="transmembrane region" description="Helical" evidence="1">
    <location>
        <begin position="208"/>
        <end position="231"/>
    </location>
</feature>
<evidence type="ECO:0000259" key="2">
    <source>
        <dbReference type="Pfam" id="PF20152"/>
    </source>
</evidence>
<reference evidence="3" key="1">
    <citation type="journal article" date="2021" name="Genome Biol. Evol.">
        <title>The assembled and annotated genome of the fairy-ring fungus Marasmius oreades.</title>
        <authorList>
            <person name="Hiltunen M."/>
            <person name="Ament-Velasquez S.L."/>
            <person name="Johannesson H."/>
        </authorList>
    </citation>
    <scope>NUCLEOTIDE SEQUENCE</scope>
    <source>
        <strain evidence="3">03SP1</strain>
    </source>
</reference>
<dbReference type="InterPro" id="IPR045339">
    <property type="entry name" value="DUF6534"/>
</dbReference>
<gene>
    <name evidence="3" type="ORF">E1B28_013225</name>
</gene>
<dbReference type="GeneID" id="66082300"/>
<dbReference type="KEGG" id="more:E1B28_013225"/>
<keyword evidence="1" id="KW-1133">Transmembrane helix</keyword>
<name>A0A9P7UPN9_9AGAR</name>
<dbReference type="PANTHER" id="PTHR40465">
    <property type="entry name" value="CHROMOSOME 1, WHOLE GENOME SHOTGUN SEQUENCE"/>
    <property type="match status" value="1"/>
</dbReference>
<protein>
    <recommendedName>
        <fullName evidence="2">DUF6534 domain-containing protein</fullName>
    </recommendedName>
</protein>
<feature type="transmembrane region" description="Helical" evidence="1">
    <location>
        <begin position="168"/>
        <end position="188"/>
    </location>
</feature>
<sequence length="337" mass="36745">MESNTFPDVVFEILGTLIFTSLFHWALFGILTVQIFLYHKSFSRDNLSIRAISHLIYIMEALQTAWVARKLYLICGSGFGNLLLLEANTGSKVDWGDEAFVVTTGLVGLLCQCFSAWRIWVLSRSKVMTVSVVILSLLSTAATITGGAHIIESSGFVTSVLVWDINTILWAASSALCDTTITIFMGLILKRSKSRVQQGTRALITKILWLTVTTGALTTFMALSALVTFLVSPTPHYLYIIVILIGKVEAISYLAVLISRVRPGSSRDDTHALHSAFAVASAGFEVELGNSVSDSQRSVPVHVQQQVELPLPVLTSSKLLEGSAFPKDDTNTQALET</sequence>
<evidence type="ECO:0000313" key="3">
    <source>
        <dbReference type="EMBL" id="KAG7087244.1"/>
    </source>
</evidence>
<dbReference type="AlphaFoldDB" id="A0A9P7UPN9"/>
<dbReference type="OrthoDB" id="2535105at2759"/>
<proteinExistence type="predicted"/>
<keyword evidence="4" id="KW-1185">Reference proteome</keyword>
<dbReference type="EMBL" id="CM032189">
    <property type="protein sequence ID" value="KAG7087244.1"/>
    <property type="molecule type" value="Genomic_DNA"/>
</dbReference>
<dbReference type="Proteomes" id="UP001049176">
    <property type="component" value="Chromosome 9"/>
</dbReference>
<keyword evidence="1" id="KW-0812">Transmembrane</keyword>
<feature type="transmembrane region" description="Helical" evidence="1">
    <location>
        <begin position="99"/>
        <end position="120"/>
    </location>
</feature>
<feature type="transmembrane region" description="Helical" evidence="1">
    <location>
        <begin position="237"/>
        <end position="258"/>
    </location>
</feature>
<keyword evidence="1" id="KW-0472">Membrane</keyword>
<dbReference type="PANTHER" id="PTHR40465:SF1">
    <property type="entry name" value="DUF6534 DOMAIN-CONTAINING PROTEIN"/>
    <property type="match status" value="1"/>
</dbReference>
<comment type="caution">
    <text evidence="3">The sequence shown here is derived from an EMBL/GenBank/DDBJ whole genome shotgun (WGS) entry which is preliminary data.</text>
</comment>
<dbReference type="RefSeq" id="XP_043003715.1">
    <property type="nucleotide sequence ID" value="XM_043158370.1"/>
</dbReference>